<dbReference type="Proteomes" id="UP000192521">
    <property type="component" value="Unassembled WGS sequence"/>
</dbReference>
<dbReference type="RefSeq" id="WP_085005681.1">
    <property type="nucleotide sequence ID" value="NZ_MWPR01000007.1"/>
</dbReference>
<evidence type="ECO:0000313" key="8">
    <source>
        <dbReference type="EMBL" id="ORJ51126.1"/>
    </source>
</evidence>
<reference evidence="8 9" key="1">
    <citation type="submission" date="2017-02" db="EMBL/GenBank/DDBJ databases">
        <title>Draft genome sequence of a Kluyvera intermedia isolate from a patient with a pancreatic abscess.</title>
        <authorList>
            <person name="Thele R."/>
        </authorList>
    </citation>
    <scope>NUCLEOTIDE SEQUENCE [LARGE SCALE GENOMIC DNA]</scope>
    <source>
        <strain evidence="8 9">FOSA7093</strain>
    </source>
</reference>
<dbReference type="InterPro" id="IPR013249">
    <property type="entry name" value="RNA_pol_sigma70_r4_t2"/>
</dbReference>
<evidence type="ECO:0000259" key="7">
    <source>
        <dbReference type="Pfam" id="PF08281"/>
    </source>
</evidence>
<proteinExistence type="inferred from homology"/>
<organism evidence="8 9">
    <name type="scientific">Kluyvera intermedia</name>
    <name type="common">Enterobacter intermedius</name>
    <dbReference type="NCBI Taxonomy" id="61648"/>
    <lineage>
        <taxon>Bacteria</taxon>
        <taxon>Pseudomonadati</taxon>
        <taxon>Pseudomonadota</taxon>
        <taxon>Gammaproteobacteria</taxon>
        <taxon>Enterobacterales</taxon>
        <taxon>Enterobacteriaceae</taxon>
        <taxon>Kluyvera</taxon>
    </lineage>
</organism>
<feature type="domain" description="RNA polymerase sigma-70 region 2" evidence="6">
    <location>
        <begin position="19"/>
        <end position="78"/>
    </location>
</feature>
<dbReference type="NCBIfam" id="TIGR02937">
    <property type="entry name" value="sigma70-ECF"/>
    <property type="match status" value="1"/>
</dbReference>
<accession>A0ABX3UIC1</accession>
<dbReference type="SUPFAM" id="SSF88659">
    <property type="entry name" value="Sigma3 and sigma4 domains of RNA polymerase sigma factors"/>
    <property type="match status" value="1"/>
</dbReference>
<dbReference type="Gene3D" id="1.10.10.10">
    <property type="entry name" value="Winged helix-like DNA-binding domain superfamily/Winged helix DNA-binding domain"/>
    <property type="match status" value="1"/>
</dbReference>
<name>A0ABX3UIC1_KLUIN</name>
<protein>
    <submittedName>
        <fullName evidence="8">RNA polymerase subunit sigma-24</fullName>
    </submittedName>
</protein>
<comment type="caution">
    <text evidence="8">The sequence shown here is derived from an EMBL/GenBank/DDBJ whole genome shotgun (WGS) entry which is preliminary data.</text>
</comment>
<dbReference type="PANTHER" id="PTHR43133:SF8">
    <property type="entry name" value="RNA POLYMERASE SIGMA FACTOR HI_1459-RELATED"/>
    <property type="match status" value="1"/>
</dbReference>
<dbReference type="SUPFAM" id="SSF88946">
    <property type="entry name" value="Sigma2 domain of RNA polymerase sigma factors"/>
    <property type="match status" value="1"/>
</dbReference>
<dbReference type="PANTHER" id="PTHR43133">
    <property type="entry name" value="RNA POLYMERASE ECF-TYPE SIGMA FACTO"/>
    <property type="match status" value="1"/>
</dbReference>
<evidence type="ECO:0000259" key="6">
    <source>
        <dbReference type="Pfam" id="PF04542"/>
    </source>
</evidence>
<evidence type="ECO:0000313" key="9">
    <source>
        <dbReference type="Proteomes" id="UP000192521"/>
    </source>
</evidence>
<evidence type="ECO:0000256" key="2">
    <source>
        <dbReference type="ARBA" id="ARBA00023015"/>
    </source>
</evidence>
<feature type="domain" description="RNA polymerase sigma factor 70 region 4 type 2" evidence="7">
    <location>
        <begin position="114"/>
        <end position="164"/>
    </location>
</feature>
<dbReference type="Pfam" id="PF08281">
    <property type="entry name" value="Sigma70_r4_2"/>
    <property type="match status" value="1"/>
</dbReference>
<dbReference type="InterPro" id="IPR014284">
    <property type="entry name" value="RNA_pol_sigma-70_dom"/>
</dbReference>
<keyword evidence="9" id="KW-1185">Reference proteome</keyword>
<evidence type="ECO:0000256" key="1">
    <source>
        <dbReference type="ARBA" id="ARBA00010641"/>
    </source>
</evidence>
<keyword evidence="3" id="KW-0731">Sigma factor</keyword>
<keyword evidence="4" id="KW-0238">DNA-binding</keyword>
<evidence type="ECO:0000256" key="4">
    <source>
        <dbReference type="ARBA" id="ARBA00023125"/>
    </source>
</evidence>
<evidence type="ECO:0000256" key="3">
    <source>
        <dbReference type="ARBA" id="ARBA00023082"/>
    </source>
</evidence>
<dbReference type="InterPro" id="IPR039425">
    <property type="entry name" value="RNA_pol_sigma-70-like"/>
</dbReference>
<gene>
    <name evidence="8" type="ORF">B2M27_06685</name>
</gene>
<dbReference type="EMBL" id="MWPR01000007">
    <property type="protein sequence ID" value="ORJ51126.1"/>
    <property type="molecule type" value="Genomic_DNA"/>
</dbReference>
<sequence length="180" mass="20929">MDNADNARTARILEALSACRTTLRAFIRRRIPQREDVDDILQDVTLQLINVEQPVENVSAWLFRAARNEMIDRGRKKREWLLGDDEEADDQLYDVLFGEVQTPEEARLKEIFWEELESALAALPAAQREVFEKTELENYSFKALSAETGLPVQTLLSRKHKAVRYLRERLSALYHDIMLP</sequence>
<dbReference type="Gene3D" id="1.10.1740.10">
    <property type="match status" value="1"/>
</dbReference>
<keyword evidence="5" id="KW-0804">Transcription</keyword>
<comment type="similarity">
    <text evidence="1">Belongs to the sigma-70 factor family. ECF subfamily.</text>
</comment>
<dbReference type="InterPro" id="IPR007627">
    <property type="entry name" value="RNA_pol_sigma70_r2"/>
</dbReference>
<dbReference type="Pfam" id="PF04542">
    <property type="entry name" value="Sigma70_r2"/>
    <property type="match status" value="1"/>
</dbReference>
<evidence type="ECO:0000256" key="5">
    <source>
        <dbReference type="ARBA" id="ARBA00023163"/>
    </source>
</evidence>
<keyword evidence="2" id="KW-0805">Transcription regulation</keyword>
<dbReference type="InterPro" id="IPR013324">
    <property type="entry name" value="RNA_pol_sigma_r3/r4-like"/>
</dbReference>
<dbReference type="InterPro" id="IPR013325">
    <property type="entry name" value="RNA_pol_sigma_r2"/>
</dbReference>
<dbReference type="InterPro" id="IPR036388">
    <property type="entry name" value="WH-like_DNA-bd_sf"/>
</dbReference>